<organism evidence="4 5">
    <name type="scientific">Penicillium decumbens</name>
    <dbReference type="NCBI Taxonomy" id="69771"/>
    <lineage>
        <taxon>Eukaryota</taxon>
        <taxon>Fungi</taxon>
        <taxon>Dikarya</taxon>
        <taxon>Ascomycota</taxon>
        <taxon>Pezizomycotina</taxon>
        <taxon>Eurotiomycetes</taxon>
        <taxon>Eurotiomycetidae</taxon>
        <taxon>Eurotiales</taxon>
        <taxon>Aspergillaceae</taxon>
        <taxon>Penicillium</taxon>
    </lineage>
</organism>
<dbReference type="AlphaFoldDB" id="A0A1V6NVJ3"/>
<evidence type="ECO:0000256" key="1">
    <source>
        <dbReference type="ARBA" id="ARBA00008361"/>
    </source>
</evidence>
<dbReference type="InterPro" id="IPR029063">
    <property type="entry name" value="SAM-dependent_MTases_sf"/>
</dbReference>
<name>A0A1V6NVJ3_PENDC</name>
<keyword evidence="5" id="KW-1185">Reference proteome</keyword>
<dbReference type="Gene3D" id="3.40.50.150">
    <property type="entry name" value="Vaccinia Virus protein VP39"/>
    <property type="match status" value="1"/>
</dbReference>
<evidence type="ECO:0000313" key="4">
    <source>
        <dbReference type="EMBL" id="OQD68753.1"/>
    </source>
</evidence>
<evidence type="ECO:0000256" key="2">
    <source>
        <dbReference type="ARBA" id="ARBA00022603"/>
    </source>
</evidence>
<evidence type="ECO:0000313" key="5">
    <source>
        <dbReference type="Proteomes" id="UP000191522"/>
    </source>
</evidence>
<dbReference type="InterPro" id="IPR016584">
    <property type="entry name" value="MeTrfase_VrtF"/>
</dbReference>
<dbReference type="PIRSF" id="PIRSF011491">
    <property type="entry name" value="Mtase_YbcY_prd"/>
    <property type="match status" value="1"/>
</dbReference>
<accession>A0A1V6NVJ3</accession>
<dbReference type="GO" id="GO:0032259">
    <property type="term" value="P:methylation"/>
    <property type="evidence" value="ECO:0007669"/>
    <property type="project" value="UniProtKB-KW"/>
</dbReference>
<protein>
    <recommendedName>
        <fullName evidence="3">Methyltransferase type 12 domain-containing protein</fullName>
    </recommendedName>
</protein>
<comment type="caution">
    <text evidence="4">The sequence shown here is derived from an EMBL/GenBank/DDBJ whole genome shotgun (WGS) entry which is preliminary data.</text>
</comment>
<dbReference type="Pfam" id="PF08242">
    <property type="entry name" value="Methyltransf_12"/>
    <property type="match status" value="1"/>
</dbReference>
<feature type="domain" description="Methyltransferase type 12" evidence="3">
    <location>
        <begin position="61"/>
        <end position="167"/>
    </location>
</feature>
<dbReference type="CDD" id="cd02440">
    <property type="entry name" value="AdoMet_MTases"/>
    <property type="match status" value="1"/>
</dbReference>
<dbReference type="Proteomes" id="UP000191522">
    <property type="component" value="Unassembled WGS sequence"/>
</dbReference>
<proteinExistence type="inferred from homology"/>
<dbReference type="EMBL" id="MDYL01000031">
    <property type="protein sequence ID" value="OQD68753.1"/>
    <property type="molecule type" value="Genomic_DNA"/>
</dbReference>
<dbReference type="SUPFAM" id="SSF53335">
    <property type="entry name" value="S-adenosyl-L-methionine-dependent methyltransferases"/>
    <property type="match status" value="1"/>
</dbReference>
<reference evidence="5" key="1">
    <citation type="journal article" date="2017" name="Nat. Microbiol.">
        <title>Global analysis of biosynthetic gene clusters reveals vast potential of secondary metabolite production in Penicillium species.</title>
        <authorList>
            <person name="Nielsen J.C."/>
            <person name="Grijseels S."/>
            <person name="Prigent S."/>
            <person name="Ji B."/>
            <person name="Dainat J."/>
            <person name="Nielsen K.F."/>
            <person name="Frisvad J.C."/>
            <person name="Workman M."/>
            <person name="Nielsen J."/>
        </authorList>
    </citation>
    <scope>NUCLEOTIDE SEQUENCE [LARGE SCALE GENOMIC DNA]</scope>
    <source>
        <strain evidence="5">IBT 11843</strain>
    </source>
</reference>
<keyword evidence="2" id="KW-0489">Methyltransferase</keyword>
<dbReference type="OrthoDB" id="10061782at2759"/>
<comment type="similarity">
    <text evidence="1">Belongs to the methyltransferase superfamily.</text>
</comment>
<sequence>MIASPESPSAQDDGSAVYTPFLLRYLYDFWVLWLSNNYAWKCSTTNVQLPLFKSSMGARHLDIGVGTGYYPAKSLKAGAQCTEITLLDLNPNSLHAAKKRILETTGREDVRVSTVVASALEPLPLDASQKFDSISVFFLLHCLGGSPEEKTKLFDVVRPHLAGNGVLVGTTVLGKGVAMNWLGKKLMDNYNNKTKSFHNAEDNQAKFEEGLRRNFEEVESWVVGQVMLFQARKPRQNKA</sequence>
<dbReference type="GO" id="GO:0008168">
    <property type="term" value="F:methyltransferase activity"/>
    <property type="evidence" value="ECO:0007669"/>
    <property type="project" value="UniProtKB-KW"/>
</dbReference>
<gene>
    <name evidence="4" type="ORF">PENDEC_c031G06428</name>
</gene>
<dbReference type="OMA" id="VETWVIG"/>
<dbReference type="InterPro" id="IPR013217">
    <property type="entry name" value="Methyltransf_12"/>
</dbReference>
<evidence type="ECO:0000259" key="3">
    <source>
        <dbReference type="Pfam" id="PF08242"/>
    </source>
</evidence>
<keyword evidence="2" id="KW-0808">Transferase</keyword>